<dbReference type="AlphaFoldDB" id="A0A850C3K2"/>
<proteinExistence type="predicted"/>
<reference evidence="2 3" key="1">
    <citation type="submission" date="2020-05" db="EMBL/GenBank/DDBJ databases">
        <title>DNA-SIP metagenomic assembled genomes.</title>
        <authorList>
            <person name="Yu J."/>
        </authorList>
    </citation>
    <scope>NUCLEOTIDE SEQUENCE [LARGE SCALE GENOMIC DNA]</scope>
    <source>
        <strain evidence="2">Bin5.27</strain>
    </source>
</reference>
<gene>
    <name evidence="2" type="ORF">HOQ43_10630</name>
</gene>
<dbReference type="EMBL" id="JABFXE010000448">
    <property type="protein sequence ID" value="NUQ88904.1"/>
    <property type="molecule type" value="Genomic_DNA"/>
</dbReference>
<feature type="compositionally biased region" description="Basic and acidic residues" evidence="1">
    <location>
        <begin position="1"/>
        <end position="20"/>
    </location>
</feature>
<accession>A0A850C3K2</accession>
<protein>
    <submittedName>
        <fullName evidence="2">Uncharacterized protein</fullName>
    </submittedName>
</protein>
<evidence type="ECO:0000256" key="1">
    <source>
        <dbReference type="SAM" id="MobiDB-lite"/>
    </source>
</evidence>
<name>A0A850C3K2_9ACTN</name>
<organism evidence="2 3">
    <name type="scientific">Glycomyces artemisiae</name>
    <dbReference type="NCBI Taxonomy" id="1076443"/>
    <lineage>
        <taxon>Bacteria</taxon>
        <taxon>Bacillati</taxon>
        <taxon>Actinomycetota</taxon>
        <taxon>Actinomycetes</taxon>
        <taxon>Glycomycetales</taxon>
        <taxon>Glycomycetaceae</taxon>
        <taxon>Glycomyces</taxon>
    </lineage>
</organism>
<evidence type="ECO:0000313" key="2">
    <source>
        <dbReference type="EMBL" id="NUQ88904.1"/>
    </source>
</evidence>
<feature type="region of interest" description="Disordered" evidence="1">
    <location>
        <begin position="1"/>
        <end position="21"/>
    </location>
</feature>
<comment type="caution">
    <text evidence="2">The sequence shown here is derived from an EMBL/GenBank/DDBJ whole genome shotgun (WGS) entry which is preliminary data.</text>
</comment>
<sequence length="318" mass="35227">MGLFRREPKRDPRDTPRDPAFEFLSEGEGRMLRGLTREAFAERGLEVTVFADHMTDSAQRNYNLYNLAAGCHNDERGSRAWPALIRDHVDKLVRAMDAPSALDTLSHDELRARLFPRVTSDTNLPDDPAFLYAPAPAPGLREVLALDLPESVQTLPGDALSALGDLAELRLRAMNNLRALPVEEHEVVTHEDGGTFHLLAGDSFFTASRVLVLDDLVRRITGKPLGPDGALVAFPFRHVLAFHPITGMDVVPALNALAGFAAARHEEAPGPVSPYVYWWHRRRLTQLSERMDDGIGITVGAEFQELLERLLADDTDGE</sequence>
<dbReference type="Proteomes" id="UP000574690">
    <property type="component" value="Unassembled WGS sequence"/>
</dbReference>
<evidence type="ECO:0000313" key="3">
    <source>
        <dbReference type="Proteomes" id="UP000574690"/>
    </source>
</evidence>